<gene>
    <name evidence="2" type="ORF">HCBAA847_0681</name>
    <name evidence="3" type="ORF">HCCG_01018</name>
</gene>
<reference evidence="3" key="1">
    <citation type="submission" date="2008-08" db="EMBL/GenBank/DDBJ databases">
        <title>Annotation of Helicobacter cinaedi strain CCUG 18818.</title>
        <authorList>
            <consortium name="The Broad Institute Genome Sequencing Platform"/>
            <person name="Fox J.G."/>
            <person name="Shen Z."/>
            <person name="Charoenlap N."/>
            <person name="Schauer D.B."/>
            <person name="Ward D."/>
            <person name="Mehta T."/>
            <person name="Young S."/>
            <person name="Jaffe D."/>
            <person name="Gnerre S."/>
            <person name="Berlin A."/>
            <person name="Heiman D."/>
            <person name="Hepburn T."/>
            <person name="Shea T."/>
            <person name="Sykes S."/>
            <person name="Alvarado L."/>
            <person name="Kodira C."/>
            <person name="Borodovsky M."/>
            <person name="Lander E."/>
            <person name="Galagan J."/>
            <person name="Nusbaum C."/>
            <person name="Birren B."/>
        </authorList>
    </citation>
    <scope>NUCLEOTIDE SEQUENCE</scope>
    <source>
        <strain evidence="3">CCUG 18818</strain>
    </source>
</reference>
<name>A0AAI8QGN4_9HELI</name>
<evidence type="ECO:0000313" key="5">
    <source>
        <dbReference type="Proteomes" id="UP000006036"/>
    </source>
</evidence>
<evidence type="ECO:0000313" key="3">
    <source>
        <dbReference type="EMBL" id="EFR46471.1"/>
    </source>
</evidence>
<reference evidence="2 5" key="2">
    <citation type="journal article" date="2012" name="J. Bacteriol.">
        <title>Complete Genome Sequence of Helicobacter cinaedi Type Strain ATCC BAA-847.</title>
        <authorList>
            <person name="Miyoshi-Akiyama T."/>
            <person name="Takeshita N."/>
            <person name="Ohmagari N."/>
            <person name="Kirikae T."/>
        </authorList>
    </citation>
    <scope>NUCLEOTIDE SEQUENCE [LARGE SCALE GENOMIC DNA]</scope>
    <source>
        <strain evidence="2 5">ATCC BAA-847</strain>
    </source>
</reference>
<reference evidence="4" key="4">
    <citation type="journal article" date="2014" name="Genome Announc.">
        <title>Draft genome sequences of six enterohepatic helicobacter species isolated from humans and one from rhesus macaques.</title>
        <authorList>
            <person name="Shen Z."/>
            <person name="Sheh A."/>
            <person name="Young S.K."/>
            <person name="Abouelliel A."/>
            <person name="Ward D.V."/>
            <person name="Earl A.M."/>
            <person name="Fox J.G."/>
        </authorList>
    </citation>
    <scope>NUCLEOTIDE SEQUENCE [LARGE SCALE GENOMIC DNA]</scope>
    <source>
        <strain evidence="4">CCUG 18818</strain>
    </source>
</reference>
<dbReference type="RefSeq" id="WP_002956329.1">
    <property type="nucleotide sequence ID" value="NC_020555.1"/>
</dbReference>
<dbReference type="Proteomes" id="UP000006036">
    <property type="component" value="Chromosome 1"/>
</dbReference>
<dbReference type="EMBL" id="AP012492">
    <property type="protein sequence ID" value="BAM31919.1"/>
    <property type="molecule type" value="Genomic_DNA"/>
</dbReference>
<dbReference type="KEGG" id="hcb:HCBAA847_0681"/>
<protein>
    <submittedName>
        <fullName evidence="2">Uncharacterized protein</fullName>
    </submittedName>
</protein>
<evidence type="ECO:0000313" key="2">
    <source>
        <dbReference type="EMBL" id="BAM31919.1"/>
    </source>
</evidence>
<accession>A0AAI8QGN4</accession>
<organism evidence="2 5">
    <name type="scientific">Helicobacter cinaedi CCUG 18818 = ATCC BAA-847</name>
    <dbReference type="NCBI Taxonomy" id="537971"/>
    <lineage>
        <taxon>Bacteria</taxon>
        <taxon>Pseudomonadati</taxon>
        <taxon>Campylobacterota</taxon>
        <taxon>Epsilonproteobacteria</taxon>
        <taxon>Campylobacterales</taxon>
        <taxon>Helicobacteraceae</taxon>
        <taxon>Helicobacter</taxon>
    </lineage>
</organism>
<feature type="region of interest" description="Disordered" evidence="1">
    <location>
        <begin position="59"/>
        <end position="79"/>
    </location>
</feature>
<dbReference type="AlphaFoldDB" id="A0AAI8QGN4"/>
<evidence type="ECO:0000256" key="1">
    <source>
        <dbReference type="SAM" id="MobiDB-lite"/>
    </source>
</evidence>
<dbReference type="EMBL" id="DS990392">
    <property type="protein sequence ID" value="EFR46471.1"/>
    <property type="molecule type" value="Genomic_DNA"/>
</dbReference>
<dbReference type="Proteomes" id="UP000005755">
    <property type="component" value="Unassembled WGS sequence"/>
</dbReference>
<reference evidence="2" key="3">
    <citation type="submission" date="2012-07" db="EMBL/GenBank/DDBJ databases">
        <authorList>
            <person name="Akiyama T."/>
            <person name="Takeshita N."/>
            <person name="Ohmagari N."/>
            <person name="Kirikae T."/>
        </authorList>
    </citation>
    <scope>NUCLEOTIDE SEQUENCE</scope>
    <source>
        <strain evidence="2">ATCC BAA-847</strain>
    </source>
</reference>
<evidence type="ECO:0000313" key="4">
    <source>
        <dbReference type="Proteomes" id="UP000005755"/>
    </source>
</evidence>
<proteinExistence type="predicted"/>
<sequence>MPKTLQDGIKTENMDKAISEEIALLKEKQNPLYEDLILMQENYHKFLANNGKLCEEHKNTQSNNKYLEGLDDIKQQTKK</sequence>
<keyword evidence="4" id="KW-1185">Reference proteome</keyword>